<feature type="transmembrane region" description="Helical" evidence="6">
    <location>
        <begin position="294"/>
        <end position="313"/>
    </location>
</feature>
<keyword evidence="5 6" id="KW-0472">Membrane</keyword>
<organism evidence="7 8">
    <name type="scientific">Celeribacter neptunius</name>
    <dbReference type="NCBI Taxonomy" id="588602"/>
    <lineage>
        <taxon>Bacteria</taxon>
        <taxon>Pseudomonadati</taxon>
        <taxon>Pseudomonadota</taxon>
        <taxon>Alphaproteobacteria</taxon>
        <taxon>Rhodobacterales</taxon>
        <taxon>Roseobacteraceae</taxon>
        <taxon>Celeribacter</taxon>
    </lineage>
</organism>
<evidence type="ECO:0000256" key="5">
    <source>
        <dbReference type="ARBA" id="ARBA00023136"/>
    </source>
</evidence>
<feature type="transmembrane region" description="Helical" evidence="6">
    <location>
        <begin position="267"/>
        <end position="287"/>
    </location>
</feature>
<evidence type="ECO:0000256" key="1">
    <source>
        <dbReference type="ARBA" id="ARBA00004651"/>
    </source>
</evidence>
<dbReference type="AlphaFoldDB" id="A0A1I3KK14"/>
<dbReference type="Proteomes" id="UP000199630">
    <property type="component" value="Unassembled WGS sequence"/>
</dbReference>
<feature type="transmembrane region" description="Helical" evidence="6">
    <location>
        <begin position="194"/>
        <end position="214"/>
    </location>
</feature>
<dbReference type="PANTHER" id="PTHR30482">
    <property type="entry name" value="HIGH-AFFINITY BRANCHED-CHAIN AMINO ACID TRANSPORT SYSTEM PERMEASE"/>
    <property type="match status" value="1"/>
</dbReference>
<protein>
    <submittedName>
        <fullName evidence="7">Amino acid/amide ABC transporter membrane protein 2, HAAT family (TC 3.A.1.4.-)</fullName>
    </submittedName>
</protein>
<name>A0A1I3KK14_9RHOB</name>
<evidence type="ECO:0000313" key="8">
    <source>
        <dbReference type="Proteomes" id="UP000199630"/>
    </source>
</evidence>
<feature type="transmembrane region" description="Helical" evidence="6">
    <location>
        <begin position="244"/>
        <end position="261"/>
    </location>
</feature>
<dbReference type="EMBL" id="FORH01000001">
    <property type="protein sequence ID" value="SFI72744.1"/>
    <property type="molecule type" value="Genomic_DNA"/>
</dbReference>
<dbReference type="GO" id="GO:0005886">
    <property type="term" value="C:plasma membrane"/>
    <property type="evidence" value="ECO:0007669"/>
    <property type="project" value="UniProtKB-SubCell"/>
</dbReference>
<dbReference type="InterPro" id="IPR001851">
    <property type="entry name" value="ABC_transp_permease"/>
</dbReference>
<feature type="transmembrane region" description="Helical" evidence="6">
    <location>
        <begin position="55"/>
        <end position="74"/>
    </location>
</feature>
<sequence>MSHPSRFTAFLKLVEGPQTLGKGPKFWSVFALVLLAACIYPQFADSYDVGNNVYFFNWLFMAMGLSLIWGYGGALSFGQTAFFGVAGYAYGVLTINLGDAYGLTLVSLLLAVGISALFAAILGYFLFYGRISGVFLGIVTLSVTLVLERFMAQTAGPQWAIGKARLNGFNGMGAMPSLTIPWPGGAIVLYPDVTLYYVTLALLVSVYLGLRILVNSRFGNVIVAIRENPLRAEMLGYDIRKYQLITFVIGSALAGLSGVLYTSWGNYITPASMGMTAASLPIVWVAVGGRSDLTTTLIGALAVLIVFQTLTIYGSQYALVVMGALLVITVLIAPRGIVIALSDLLPARKSKMKGEV</sequence>
<comment type="subcellular location">
    <subcellularLocation>
        <location evidence="1">Cell membrane</location>
        <topology evidence="1">Multi-pass membrane protein</topology>
    </subcellularLocation>
</comment>
<keyword evidence="8" id="KW-1185">Reference proteome</keyword>
<evidence type="ECO:0000256" key="6">
    <source>
        <dbReference type="SAM" id="Phobius"/>
    </source>
</evidence>
<dbReference type="CDD" id="cd06581">
    <property type="entry name" value="TM_PBP1_LivM_like"/>
    <property type="match status" value="1"/>
</dbReference>
<dbReference type="GO" id="GO:0015658">
    <property type="term" value="F:branched-chain amino acid transmembrane transporter activity"/>
    <property type="evidence" value="ECO:0007669"/>
    <property type="project" value="InterPro"/>
</dbReference>
<reference evidence="8" key="1">
    <citation type="submission" date="2016-10" db="EMBL/GenBank/DDBJ databases">
        <authorList>
            <person name="Varghese N."/>
            <person name="Submissions S."/>
        </authorList>
    </citation>
    <scope>NUCLEOTIDE SEQUENCE [LARGE SCALE GENOMIC DNA]</scope>
    <source>
        <strain evidence="8">DSM 26471</strain>
    </source>
</reference>
<keyword evidence="4 6" id="KW-1133">Transmembrane helix</keyword>
<accession>A0A1I3KK14</accession>
<evidence type="ECO:0000313" key="7">
    <source>
        <dbReference type="EMBL" id="SFI72744.1"/>
    </source>
</evidence>
<feature type="transmembrane region" description="Helical" evidence="6">
    <location>
        <begin position="105"/>
        <end position="127"/>
    </location>
</feature>
<keyword evidence="2" id="KW-1003">Cell membrane</keyword>
<dbReference type="OrthoDB" id="9034298at2"/>
<evidence type="ECO:0000256" key="2">
    <source>
        <dbReference type="ARBA" id="ARBA00022475"/>
    </source>
</evidence>
<feature type="transmembrane region" description="Helical" evidence="6">
    <location>
        <begin position="26"/>
        <end position="43"/>
    </location>
</feature>
<proteinExistence type="predicted"/>
<dbReference type="InterPro" id="IPR043428">
    <property type="entry name" value="LivM-like"/>
</dbReference>
<gene>
    <name evidence="7" type="ORF">SAMN04487991_0714</name>
</gene>
<dbReference type="Pfam" id="PF02653">
    <property type="entry name" value="BPD_transp_2"/>
    <property type="match status" value="1"/>
</dbReference>
<feature type="transmembrane region" description="Helical" evidence="6">
    <location>
        <begin position="133"/>
        <end position="152"/>
    </location>
</feature>
<feature type="transmembrane region" description="Helical" evidence="6">
    <location>
        <begin position="319"/>
        <end position="345"/>
    </location>
</feature>
<evidence type="ECO:0000256" key="3">
    <source>
        <dbReference type="ARBA" id="ARBA00022692"/>
    </source>
</evidence>
<dbReference type="PANTHER" id="PTHR30482:SF4">
    <property type="entry name" value="SLR1201 PROTEIN"/>
    <property type="match status" value="1"/>
</dbReference>
<evidence type="ECO:0000256" key="4">
    <source>
        <dbReference type="ARBA" id="ARBA00022989"/>
    </source>
</evidence>
<feature type="transmembrane region" description="Helical" evidence="6">
    <location>
        <begin position="80"/>
        <end position="98"/>
    </location>
</feature>
<keyword evidence="3 6" id="KW-0812">Transmembrane</keyword>
<feature type="transmembrane region" description="Helical" evidence="6">
    <location>
        <begin position="164"/>
        <end position="182"/>
    </location>
</feature>
<dbReference type="STRING" id="588602.SAMN04487991_0714"/>
<dbReference type="RefSeq" id="WP_090057382.1">
    <property type="nucleotide sequence ID" value="NZ_FORH01000001.1"/>
</dbReference>